<evidence type="ECO:0000313" key="6">
    <source>
        <dbReference type="EMBL" id="RZQ61447.1"/>
    </source>
</evidence>
<dbReference type="Proteomes" id="UP000292003">
    <property type="component" value="Unassembled WGS sequence"/>
</dbReference>
<sequence length="345" mass="37538">MTRGPWQDPELLRMLDGYTFTFLLGATLKLRLLDAIGDSTVTAGDLARATSTHEPTLTRVLRALAALEVLTEERPGAFRLAPRGRLLLPGAPGSVHELAAYQVGEWAWGAWPKLDQAVRTGKQASEFTSDPGFWSDIDWSQDSEFRESIDRLMIEHTRVIAPIIVDSYDFGPFSTVVDIGGGSGPFIAAVLAAHPQLRGILLDREDGVKHAPRVLAEAGVADRCEIRTGDFFESLPRGDVYLCKSVLFNWPEDERVAMILANCRESMATDKGRLLLVEQMLPATVDGSIPPHVYVDDVGSVVNVGGRLRTEPEYHALLSSAGFTVTVHPLPAAPDGFSLLEAAPV</sequence>
<accession>A0A4Q7J3B4</accession>
<dbReference type="PIRSF" id="PIRSF005739">
    <property type="entry name" value="O-mtase"/>
    <property type="match status" value="1"/>
</dbReference>
<keyword evidence="3" id="KW-0949">S-adenosyl-L-methionine</keyword>
<evidence type="ECO:0000313" key="7">
    <source>
        <dbReference type="Proteomes" id="UP000292003"/>
    </source>
</evidence>
<dbReference type="InterPro" id="IPR036388">
    <property type="entry name" value="WH-like_DNA-bd_sf"/>
</dbReference>
<dbReference type="EMBL" id="SFCC01000012">
    <property type="protein sequence ID" value="RZQ61447.1"/>
    <property type="molecule type" value="Genomic_DNA"/>
</dbReference>
<dbReference type="Pfam" id="PF08100">
    <property type="entry name" value="Dimerisation"/>
    <property type="match status" value="1"/>
</dbReference>
<protein>
    <submittedName>
        <fullName evidence="6">Methyltransferase</fullName>
    </submittedName>
</protein>
<dbReference type="InterPro" id="IPR012967">
    <property type="entry name" value="COMT_dimerisation"/>
</dbReference>
<feature type="domain" description="O-methyltransferase dimerisation" evidence="5">
    <location>
        <begin position="13"/>
        <end position="88"/>
    </location>
</feature>
<evidence type="ECO:0000259" key="5">
    <source>
        <dbReference type="Pfam" id="PF08100"/>
    </source>
</evidence>
<dbReference type="InterPro" id="IPR029063">
    <property type="entry name" value="SAM-dependent_MTases_sf"/>
</dbReference>
<name>A0A4Q7J3B4_9PSEU</name>
<dbReference type="OrthoDB" id="3804952at2"/>
<evidence type="ECO:0000256" key="1">
    <source>
        <dbReference type="ARBA" id="ARBA00022603"/>
    </source>
</evidence>
<dbReference type="PANTHER" id="PTHR43712:SF2">
    <property type="entry name" value="O-METHYLTRANSFERASE CICE"/>
    <property type="match status" value="1"/>
</dbReference>
<organism evidence="6 7">
    <name type="scientific">Amycolatopsis suaedae</name>
    <dbReference type="NCBI Taxonomy" id="2510978"/>
    <lineage>
        <taxon>Bacteria</taxon>
        <taxon>Bacillati</taxon>
        <taxon>Actinomycetota</taxon>
        <taxon>Actinomycetes</taxon>
        <taxon>Pseudonocardiales</taxon>
        <taxon>Pseudonocardiaceae</taxon>
        <taxon>Amycolatopsis</taxon>
    </lineage>
</organism>
<dbReference type="CDD" id="cd02440">
    <property type="entry name" value="AdoMet_MTases"/>
    <property type="match status" value="1"/>
</dbReference>
<dbReference type="GO" id="GO:0032259">
    <property type="term" value="P:methylation"/>
    <property type="evidence" value="ECO:0007669"/>
    <property type="project" value="UniProtKB-KW"/>
</dbReference>
<reference evidence="6 7" key="1">
    <citation type="submission" date="2019-02" db="EMBL/GenBank/DDBJ databases">
        <title>Draft genome sequence of Amycolatopsis sp. 8-3EHSu isolated from roots of Suaeda maritima.</title>
        <authorList>
            <person name="Duangmal K."/>
            <person name="Chantavorakit T."/>
        </authorList>
    </citation>
    <scope>NUCLEOTIDE SEQUENCE [LARGE SCALE GENOMIC DNA]</scope>
    <source>
        <strain evidence="6 7">8-3EHSu</strain>
    </source>
</reference>
<evidence type="ECO:0000256" key="3">
    <source>
        <dbReference type="ARBA" id="ARBA00022691"/>
    </source>
</evidence>
<evidence type="ECO:0000259" key="4">
    <source>
        <dbReference type="Pfam" id="PF00891"/>
    </source>
</evidence>
<keyword evidence="1 6" id="KW-0489">Methyltransferase</keyword>
<dbReference type="RefSeq" id="WP_130477750.1">
    <property type="nucleotide sequence ID" value="NZ_SFCC01000012.1"/>
</dbReference>
<comment type="caution">
    <text evidence="6">The sequence shown here is derived from an EMBL/GenBank/DDBJ whole genome shotgun (WGS) entry which is preliminary data.</text>
</comment>
<feature type="domain" description="O-methyltransferase C-terminal" evidence="4">
    <location>
        <begin position="111"/>
        <end position="323"/>
    </location>
</feature>
<dbReference type="Gene3D" id="1.10.10.10">
    <property type="entry name" value="Winged helix-like DNA-binding domain superfamily/Winged helix DNA-binding domain"/>
    <property type="match status" value="1"/>
</dbReference>
<dbReference type="Pfam" id="PF00891">
    <property type="entry name" value="Methyltransf_2"/>
    <property type="match status" value="1"/>
</dbReference>
<dbReference type="SUPFAM" id="SSF53335">
    <property type="entry name" value="S-adenosyl-L-methionine-dependent methyltransferases"/>
    <property type="match status" value="1"/>
</dbReference>
<dbReference type="PROSITE" id="PS51683">
    <property type="entry name" value="SAM_OMT_II"/>
    <property type="match status" value="1"/>
</dbReference>
<evidence type="ECO:0000256" key="2">
    <source>
        <dbReference type="ARBA" id="ARBA00022679"/>
    </source>
</evidence>
<keyword evidence="7" id="KW-1185">Reference proteome</keyword>
<dbReference type="GO" id="GO:0046983">
    <property type="term" value="F:protein dimerization activity"/>
    <property type="evidence" value="ECO:0007669"/>
    <property type="project" value="InterPro"/>
</dbReference>
<dbReference type="InterPro" id="IPR036390">
    <property type="entry name" value="WH_DNA-bd_sf"/>
</dbReference>
<dbReference type="Gene3D" id="3.40.50.150">
    <property type="entry name" value="Vaccinia Virus protein VP39"/>
    <property type="match status" value="1"/>
</dbReference>
<proteinExistence type="predicted"/>
<dbReference type="InterPro" id="IPR001077">
    <property type="entry name" value="COMT_C"/>
</dbReference>
<dbReference type="SUPFAM" id="SSF46785">
    <property type="entry name" value="Winged helix' DNA-binding domain"/>
    <property type="match status" value="1"/>
</dbReference>
<dbReference type="PANTHER" id="PTHR43712">
    <property type="entry name" value="PUTATIVE (AFU_ORTHOLOGUE AFUA_4G14580)-RELATED"/>
    <property type="match status" value="1"/>
</dbReference>
<dbReference type="AlphaFoldDB" id="A0A4Q7J3B4"/>
<dbReference type="Gene3D" id="1.10.287.1350">
    <property type="match status" value="1"/>
</dbReference>
<dbReference type="InterPro" id="IPR016461">
    <property type="entry name" value="COMT-like"/>
</dbReference>
<gene>
    <name evidence="6" type="ORF">EWH70_24020</name>
</gene>
<dbReference type="GO" id="GO:0008171">
    <property type="term" value="F:O-methyltransferase activity"/>
    <property type="evidence" value="ECO:0007669"/>
    <property type="project" value="InterPro"/>
</dbReference>
<keyword evidence="2 6" id="KW-0808">Transferase</keyword>